<keyword evidence="1" id="KW-0808">Transferase</keyword>
<evidence type="ECO:0000256" key="1">
    <source>
        <dbReference type="ARBA" id="ARBA00022679"/>
    </source>
</evidence>
<evidence type="ECO:0000256" key="2">
    <source>
        <dbReference type="ARBA" id="ARBA00022695"/>
    </source>
</evidence>
<feature type="domain" description="Cytidyltransferase-like" evidence="3">
    <location>
        <begin position="11"/>
        <end position="157"/>
    </location>
</feature>
<dbReference type="Pfam" id="PF01467">
    <property type="entry name" value="CTP_transf_like"/>
    <property type="match status" value="1"/>
</dbReference>
<organism evidence="4 5">
    <name type="scientific">Haloactinomyces albus</name>
    <dbReference type="NCBI Taxonomy" id="1352928"/>
    <lineage>
        <taxon>Bacteria</taxon>
        <taxon>Bacillati</taxon>
        <taxon>Actinomycetota</taxon>
        <taxon>Actinomycetes</taxon>
        <taxon>Actinopolysporales</taxon>
        <taxon>Actinopolysporaceae</taxon>
        <taxon>Haloactinomyces</taxon>
    </lineage>
</organism>
<dbReference type="GO" id="GO:0016779">
    <property type="term" value="F:nucleotidyltransferase activity"/>
    <property type="evidence" value="ECO:0007669"/>
    <property type="project" value="UniProtKB-KW"/>
</dbReference>
<dbReference type="InterPro" id="IPR004821">
    <property type="entry name" value="Cyt_trans-like"/>
</dbReference>
<keyword evidence="5" id="KW-1185">Reference proteome</keyword>
<name>A0AAE3ZII3_9ACTN</name>
<dbReference type="SUPFAM" id="SSF52374">
    <property type="entry name" value="Nucleotidylyl transferase"/>
    <property type="match status" value="1"/>
</dbReference>
<dbReference type="NCBIfam" id="TIGR00125">
    <property type="entry name" value="cyt_tran_rel"/>
    <property type="match status" value="1"/>
</dbReference>
<dbReference type="Proteomes" id="UP001180845">
    <property type="component" value="Unassembled WGS sequence"/>
</dbReference>
<dbReference type="InterPro" id="IPR014729">
    <property type="entry name" value="Rossmann-like_a/b/a_fold"/>
</dbReference>
<evidence type="ECO:0000313" key="5">
    <source>
        <dbReference type="Proteomes" id="UP001180845"/>
    </source>
</evidence>
<reference evidence="4" key="1">
    <citation type="submission" date="2023-07" db="EMBL/GenBank/DDBJ databases">
        <title>Sequencing the genomes of 1000 actinobacteria strains.</title>
        <authorList>
            <person name="Klenk H.-P."/>
        </authorList>
    </citation>
    <scope>NUCLEOTIDE SEQUENCE</scope>
    <source>
        <strain evidence="4">DSM 45977</strain>
    </source>
</reference>
<dbReference type="EMBL" id="JAVDXW010000001">
    <property type="protein sequence ID" value="MDR7303524.1"/>
    <property type="molecule type" value="Genomic_DNA"/>
</dbReference>
<accession>A0AAE3ZII3</accession>
<dbReference type="AlphaFoldDB" id="A0AAE3ZII3"/>
<evidence type="ECO:0000313" key="4">
    <source>
        <dbReference type="EMBL" id="MDR7303524.1"/>
    </source>
</evidence>
<dbReference type="PANTHER" id="PTHR21342">
    <property type="entry name" value="PHOSPHOPANTETHEINE ADENYLYLTRANSFERASE"/>
    <property type="match status" value="1"/>
</dbReference>
<gene>
    <name evidence="4" type="ORF">JOF55_003705</name>
</gene>
<proteinExistence type="predicted"/>
<evidence type="ECO:0000259" key="3">
    <source>
        <dbReference type="Pfam" id="PF01467"/>
    </source>
</evidence>
<dbReference type="PANTHER" id="PTHR21342:SF0">
    <property type="entry name" value="BIFUNCTIONAL NMN ADENYLYLTRANSFERASE_NUDIX HYDROLASE"/>
    <property type="match status" value="1"/>
</dbReference>
<protein>
    <submittedName>
        <fullName evidence="4">Cytidyltransferase-like protein</fullName>
    </submittedName>
</protein>
<sequence length="184" mass="20881">MTKSTTFIWEGRFQPIHRGHVAYVRELLKLCDDLIIVVVANEVSEVSSSPVPEFSAIVDEHHRSENNPWPLWQRRKLVSKTLTATFPEANITVLAGHRLDLDWNLYDQLLPPDRVFAVPTRDDFEDAKAEAWTSLGERVHRVDTSHVMSVSGTLVRERMQEGKELESVLEPITAELISSGVTHS</sequence>
<keyword evidence="2" id="KW-0548">Nucleotidyltransferase</keyword>
<comment type="caution">
    <text evidence="4">The sequence shown here is derived from an EMBL/GenBank/DDBJ whole genome shotgun (WGS) entry which is preliminary data.</text>
</comment>
<dbReference type="RefSeq" id="WP_310275906.1">
    <property type="nucleotide sequence ID" value="NZ_JAVDXW010000001.1"/>
</dbReference>
<dbReference type="Gene3D" id="3.40.50.620">
    <property type="entry name" value="HUPs"/>
    <property type="match status" value="1"/>
</dbReference>